<keyword evidence="2" id="KW-0328">Glycosyltransferase</keyword>
<feature type="transmembrane region" description="Helical" evidence="1">
    <location>
        <begin position="12"/>
        <end position="30"/>
    </location>
</feature>
<keyword evidence="1" id="KW-0812">Transmembrane</keyword>
<gene>
    <name evidence="2" type="ordered locus">BMEII0729</name>
</gene>
<keyword evidence="1" id="KW-1133">Transmembrane helix</keyword>
<name>Q8YC06_BRUME</name>
<keyword evidence="3" id="KW-1185">Reference proteome</keyword>
<protein>
    <submittedName>
        <fullName evidence="2">Cellulose synthase catalytic subunit (Udp-forming)</fullName>
        <ecNumber evidence="2">2.4.1.12</ecNumber>
    </submittedName>
</protein>
<feature type="transmembrane region" description="Helical" evidence="1">
    <location>
        <begin position="36"/>
        <end position="63"/>
    </location>
</feature>
<keyword evidence="2" id="KW-0808">Transferase</keyword>
<dbReference type="KEGG" id="bme:BMEII0729"/>
<evidence type="ECO:0000313" key="3">
    <source>
        <dbReference type="Proteomes" id="UP000000419"/>
    </source>
</evidence>
<proteinExistence type="predicted"/>
<dbReference type="PATRIC" id="fig|224914.52.peg.2637"/>
<organism evidence="2 3">
    <name type="scientific">Brucella melitensis biotype 1 (strain ATCC 23456 / CCUG 17765 / NCTC 10094 / 16M)</name>
    <dbReference type="NCBI Taxonomy" id="224914"/>
    <lineage>
        <taxon>Bacteria</taxon>
        <taxon>Pseudomonadati</taxon>
        <taxon>Pseudomonadota</taxon>
        <taxon>Alphaproteobacteria</taxon>
        <taxon>Hyphomicrobiales</taxon>
        <taxon>Brucellaceae</taxon>
        <taxon>Brucella/Ochrobactrum group</taxon>
        <taxon>Brucella</taxon>
    </lineage>
</organism>
<dbReference type="EC" id="2.4.1.12" evidence="2"/>
<accession>Q8YC06</accession>
<dbReference type="EMBL" id="AE008918">
    <property type="protein sequence ID" value="AAL53971.1"/>
    <property type="molecule type" value="Genomic_DNA"/>
</dbReference>
<dbReference type="Proteomes" id="UP000000419">
    <property type="component" value="Chromosome II"/>
</dbReference>
<reference evidence="2 3" key="1">
    <citation type="journal article" date="2002" name="Proc. Natl. Acad. Sci. U.S.A.">
        <title>The genome sequence of the facultative intracellular pathogen Brucella melitensis.</title>
        <authorList>
            <person name="DelVecchio V.G."/>
            <person name="Kapatral V."/>
            <person name="Redkar R.J."/>
            <person name="Patra G."/>
            <person name="Mujer C."/>
            <person name="Los T."/>
            <person name="Ivanova N."/>
            <person name="Anderson I."/>
            <person name="Bhattacharyya A."/>
            <person name="Lykidis A."/>
            <person name="Reznik G."/>
            <person name="Jablonski L."/>
            <person name="Larsen N."/>
            <person name="D'Souza M."/>
            <person name="Bernal A."/>
            <person name="Mazur M."/>
            <person name="Goltsman E."/>
            <person name="Selkov E."/>
            <person name="Elzer P.H."/>
            <person name="Hagius S."/>
            <person name="O'Callaghan D."/>
            <person name="Letesson J.J."/>
            <person name="Haselkorn R."/>
            <person name="Kyrpides N."/>
            <person name="Overbeek R."/>
        </authorList>
    </citation>
    <scope>NUCLEOTIDE SEQUENCE [LARGE SCALE GENOMIC DNA]</scope>
    <source>
        <strain evidence="3">ATCC 23456 / CCUG 17765 / NCTC 10094 / 16M</strain>
    </source>
</reference>
<evidence type="ECO:0000256" key="1">
    <source>
        <dbReference type="SAM" id="Phobius"/>
    </source>
</evidence>
<sequence>MGSGIWRRVEYLLGAGVWVAAIIYFWHWWLQPANHTYLVGSILVTAILAWVTLLPAYFIFLFFRARRPVGPLNLPAGSRIAMVVTKAPSEPFGVVAETLRAMLAQNVPHDTWLADEDPSPETLAWCREHGVFVSTRRGRADYHLHTWPRRTRCKEGNLAFFMTITGTSAMISSRSSMPIMFRPKVIFSRCCARLPIRR</sequence>
<dbReference type="KEGG" id="bmel:DK63_2516"/>
<dbReference type="AlphaFoldDB" id="Q8YC06"/>
<dbReference type="eggNOG" id="COG1215">
    <property type="taxonomic scope" value="Bacteria"/>
</dbReference>
<dbReference type="GO" id="GO:0016760">
    <property type="term" value="F:cellulose synthase (UDP-forming) activity"/>
    <property type="evidence" value="ECO:0007669"/>
    <property type="project" value="UniProtKB-EC"/>
</dbReference>
<dbReference type="PIR" id="AH3600">
    <property type="entry name" value="AH3600"/>
</dbReference>
<dbReference type="PhylomeDB" id="Q8YC06"/>
<keyword evidence="1" id="KW-0472">Membrane</keyword>
<evidence type="ECO:0000313" key="2">
    <source>
        <dbReference type="EMBL" id="AAL53971.1"/>
    </source>
</evidence>